<name>A0A6J5TRH2_PRUAR</name>
<gene>
    <name evidence="1" type="ORF">CURHAP_LOCUS7823</name>
</gene>
<sequence>MLILQSISILKYQFLQVVPSSLTFAATLWKTNANGAATFVFMPEFVVPPWPQNLIFQRVRLTRHYRQIHCLAPPQCWFKLTIHGSCRGEPGHIGAGGVLRNEKFQRLLSEPWHWICSWGRQSYEATLMPMFDSE</sequence>
<organism evidence="1 2">
    <name type="scientific">Prunus armeniaca</name>
    <name type="common">Apricot</name>
    <name type="synonym">Armeniaca vulgaris</name>
    <dbReference type="NCBI Taxonomy" id="36596"/>
    <lineage>
        <taxon>Eukaryota</taxon>
        <taxon>Viridiplantae</taxon>
        <taxon>Streptophyta</taxon>
        <taxon>Embryophyta</taxon>
        <taxon>Tracheophyta</taxon>
        <taxon>Spermatophyta</taxon>
        <taxon>Magnoliopsida</taxon>
        <taxon>eudicotyledons</taxon>
        <taxon>Gunneridae</taxon>
        <taxon>Pentapetalae</taxon>
        <taxon>rosids</taxon>
        <taxon>fabids</taxon>
        <taxon>Rosales</taxon>
        <taxon>Rosaceae</taxon>
        <taxon>Amygdaloideae</taxon>
        <taxon>Amygdaleae</taxon>
        <taxon>Prunus</taxon>
    </lineage>
</organism>
<dbReference type="Proteomes" id="UP000507222">
    <property type="component" value="Unassembled WGS sequence"/>
</dbReference>
<protein>
    <submittedName>
        <fullName evidence="1">Uncharacterized protein</fullName>
    </submittedName>
</protein>
<reference evidence="1 2" key="1">
    <citation type="submission" date="2020-05" db="EMBL/GenBank/DDBJ databases">
        <authorList>
            <person name="Campoy J."/>
            <person name="Schneeberger K."/>
            <person name="Spophaly S."/>
        </authorList>
    </citation>
    <scope>NUCLEOTIDE SEQUENCE [LARGE SCALE GENOMIC DNA]</scope>
    <source>
        <strain evidence="1">PruArmRojPasFocal</strain>
    </source>
</reference>
<dbReference type="AlphaFoldDB" id="A0A6J5TRH2"/>
<evidence type="ECO:0000313" key="1">
    <source>
        <dbReference type="EMBL" id="CAB4265655.1"/>
    </source>
</evidence>
<proteinExistence type="predicted"/>
<accession>A0A6J5TRH2</accession>
<evidence type="ECO:0000313" key="2">
    <source>
        <dbReference type="Proteomes" id="UP000507222"/>
    </source>
</evidence>
<dbReference type="EMBL" id="CAEKDK010000001">
    <property type="protein sequence ID" value="CAB4265655.1"/>
    <property type="molecule type" value="Genomic_DNA"/>
</dbReference>